<sequence>MSISVAFSAKVLETLKTVTSGGMRTRLILYAKMTPKLAPPPPLIAQKTSSPIPFLSRILPFASTILASTTLSTERPYFRTMVPYPPPLNSFCAKENEQKEQIISSKNCSIENDKILRMRRDVTQFDSKFEDILCVFEF</sequence>
<evidence type="ECO:0000313" key="1">
    <source>
        <dbReference type="EMBL" id="KAL3833737.1"/>
    </source>
</evidence>
<proteinExistence type="predicted"/>
<name>A0ABD3TBK9_9LAMI</name>
<comment type="caution">
    <text evidence="1">The sequence shown here is derived from an EMBL/GenBank/DDBJ whole genome shotgun (WGS) entry which is preliminary data.</text>
</comment>
<accession>A0ABD3TBK9</accession>
<dbReference type="EMBL" id="JBJXBP010000004">
    <property type="protein sequence ID" value="KAL3833737.1"/>
    <property type="molecule type" value="Genomic_DNA"/>
</dbReference>
<organism evidence="1 2">
    <name type="scientific">Penstemon smallii</name>
    <dbReference type="NCBI Taxonomy" id="265156"/>
    <lineage>
        <taxon>Eukaryota</taxon>
        <taxon>Viridiplantae</taxon>
        <taxon>Streptophyta</taxon>
        <taxon>Embryophyta</taxon>
        <taxon>Tracheophyta</taxon>
        <taxon>Spermatophyta</taxon>
        <taxon>Magnoliopsida</taxon>
        <taxon>eudicotyledons</taxon>
        <taxon>Gunneridae</taxon>
        <taxon>Pentapetalae</taxon>
        <taxon>asterids</taxon>
        <taxon>lamiids</taxon>
        <taxon>Lamiales</taxon>
        <taxon>Plantaginaceae</taxon>
        <taxon>Cheloneae</taxon>
        <taxon>Penstemon</taxon>
    </lineage>
</organism>
<gene>
    <name evidence="1" type="ORF">ACJIZ3_008473</name>
</gene>
<protein>
    <submittedName>
        <fullName evidence="1">Uncharacterized protein</fullName>
    </submittedName>
</protein>
<dbReference type="AlphaFoldDB" id="A0ABD3TBK9"/>
<dbReference type="Proteomes" id="UP001634393">
    <property type="component" value="Unassembled WGS sequence"/>
</dbReference>
<reference evidence="1 2" key="1">
    <citation type="submission" date="2024-12" db="EMBL/GenBank/DDBJ databases">
        <title>The unique morphological basis and parallel evolutionary history of personate flowers in Penstemon.</title>
        <authorList>
            <person name="Depatie T.H."/>
            <person name="Wessinger C.A."/>
        </authorList>
    </citation>
    <scope>NUCLEOTIDE SEQUENCE [LARGE SCALE GENOMIC DNA]</scope>
    <source>
        <strain evidence="1">WTNN_2</strain>
        <tissue evidence="1">Leaf</tissue>
    </source>
</reference>
<keyword evidence="2" id="KW-1185">Reference proteome</keyword>
<evidence type="ECO:0000313" key="2">
    <source>
        <dbReference type="Proteomes" id="UP001634393"/>
    </source>
</evidence>